<evidence type="ECO:0000313" key="5">
    <source>
        <dbReference type="Proteomes" id="UP000054485"/>
    </source>
</evidence>
<feature type="domain" description="Helitron helicase-like" evidence="2">
    <location>
        <begin position="411"/>
        <end position="633"/>
    </location>
</feature>
<protein>
    <recommendedName>
        <fullName evidence="6">ATP-dependent DNA helicase</fullName>
    </recommendedName>
</protein>
<name>A0A0D0AMP7_9AGAM</name>
<feature type="non-terminal residue" evidence="4">
    <location>
        <position position="1"/>
    </location>
</feature>
<dbReference type="EMBL" id="KN835969">
    <property type="protein sequence ID" value="KIK33323.1"/>
    <property type="molecule type" value="Genomic_DNA"/>
</dbReference>
<evidence type="ECO:0000259" key="3">
    <source>
        <dbReference type="Pfam" id="PF20209"/>
    </source>
</evidence>
<dbReference type="AlphaFoldDB" id="A0A0D0AMP7"/>
<dbReference type="Pfam" id="PF14214">
    <property type="entry name" value="Helitron_like_N"/>
    <property type="match status" value="1"/>
</dbReference>
<reference evidence="4 5" key="1">
    <citation type="submission" date="2014-04" db="EMBL/GenBank/DDBJ databases">
        <authorList>
            <consortium name="DOE Joint Genome Institute"/>
            <person name="Kuo A."/>
            <person name="Ruytinx J."/>
            <person name="Rineau F."/>
            <person name="Colpaert J."/>
            <person name="Kohler A."/>
            <person name="Nagy L.G."/>
            <person name="Floudas D."/>
            <person name="Copeland A."/>
            <person name="Barry K.W."/>
            <person name="Cichocki N."/>
            <person name="Veneault-Fourrey C."/>
            <person name="LaButti K."/>
            <person name="Lindquist E.A."/>
            <person name="Lipzen A."/>
            <person name="Lundell T."/>
            <person name="Morin E."/>
            <person name="Murat C."/>
            <person name="Sun H."/>
            <person name="Tunlid A."/>
            <person name="Henrissat B."/>
            <person name="Grigoriev I.V."/>
            <person name="Hibbett D.S."/>
            <person name="Martin F."/>
            <person name="Nordberg H.P."/>
            <person name="Cantor M.N."/>
            <person name="Hua S.X."/>
        </authorList>
    </citation>
    <scope>NUCLEOTIDE SEQUENCE [LARGE SCALE GENOMIC DNA]</scope>
    <source>
        <strain evidence="4 5">UH-Slu-Lm8-n1</strain>
    </source>
</reference>
<dbReference type="STRING" id="930992.A0A0D0AMP7"/>
<organism evidence="4 5">
    <name type="scientific">Suillus luteus UH-Slu-Lm8-n1</name>
    <dbReference type="NCBI Taxonomy" id="930992"/>
    <lineage>
        <taxon>Eukaryota</taxon>
        <taxon>Fungi</taxon>
        <taxon>Dikarya</taxon>
        <taxon>Basidiomycota</taxon>
        <taxon>Agaricomycotina</taxon>
        <taxon>Agaricomycetes</taxon>
        <taxon>Agaricomycetidae</taxon>
        <taxon>Boletales</taxon>
        <taxon>Suillineae</taxon>
        <taxon>Suillaceae</taxon>
        <taxon>Suillus</taxon>
    </lineage>
</organism>
<feature type="region of interest" description="Disordered" evidence="1">
    <location>
        <begin position="1096"/>
        <end position="1130"/>
    </location>
</feature>
<proteinExistence type="predicted"/>
<feature type="region of interest" description="Disordered" evidence="1">
    <location>
        <begin position="968"/>
        <end position="992"/>
    </location>
</feature>
<sequence length="1166" mass="131841">MSIPTVEEKKACYQEFIAATSNDALAMSICVVCARELRKQHQLLDIPNITELLVPQKPHACQQLWEGILVEHTFIEGAGATAMGWVCNECHRSLVSKSLPKFSLANNLWVGAIPFELRRLSFLESLLIARHYPRCYIAKLFPKDGRCDPAHLQHAVMGNVSLFDMNTSAVAKMVEGQLMPQPGVVLASVLAVTFLGKQKLPKNWLKSTFRVRRSAVHDALRWLKSNNAMYADIEISQERLQALPEDDVPNEITDLIRHEEDDMVAERERASYIPSDGEPGLLIIIVEVEPDVENDHELGEVGGENGSIVGDDGTSVIPLQYLGVSDVDLSNLPLNEVMMFALTNIEDTSKEGGYAVCHSHAPVSDFGMPRPGESHGLRHINPLAAAFPLLFPYGIGGIEEERKKSVGFNEHVRWALQYHDRRFRTHHSFPFVVFGISQKREALRSARVQMKRRDFDCDALALASLTVADLKKAEKEEANRLPISNPRVRLLRKHVFATSGHVMGSDPSRAAYRGKIWGTCLILRGPSVWLTINPCDLHDPIAQVLVGEDINMDAFNSFLGPNSNQRAHNIAKDPYAAAKFFFFVVETVLETLFQIRVKGSHVLHKKGLLGHMSGYFGVVESQGRGTLHIHTLIWLKDAPNSEEMHHLLQLEAFRERIRAYIHENIKAHLDALSEDTIQAMPHESELPYSRPPNPDLPDWEAQLKEQECRAVRSQQIHTCKWSTCLRINQFGKLACKRQAPWELSDDDVIDEHGNWRPRRSYAYLNNYCPAISTTLHCNNDIKLITNGRDTNDVTWYTSAYQAKKQGKTHNLSALMANSLMYHQEHSSPDDDLLERNRLLLFRCHHTINREAEIAGPLVMAYLMGWGDTICSHHYVPIYWSSLASMIWTMFPNLRKSTKRSVPASEFVNHSLPCLIQGNENVTLRIDSNGKLSAHSQILDYQLRGEELEDVSILAFLINTYEERITVPKQQAVTSTSEQTPSAPRGRPRNPRSCYLSDHPKHSTHWRVTRSAGHNTVPNIVGPWFPQSDDEDIHDYYCTSMLSLLKPWRQLEQLKTEQQTWEKAFLAFIATASVWGRDVVAGAQYYYECKTAAERRSKERNGSSKVGEGPGLQRQHHAINEPGSDSELPPPEFITEVVQLTEEDLEEYKRTQVSVHEEQHGIAAVII</sequence>
<feature type="domain" description="DUF6570" evidence="3">
    <location>
        <begin position="97"/>
        <end position="241"/>
    </location>
</feature>
<reference evidence="5" key="2">
    <citation type="submission" date="2015-01" db="EMBL/GenBank/DDBJ databases">
        <title>Evolutionary Origins and Diversification of the Mycorrhizal Mutualists.</title>
        <authorList>
            <consortium name="DOE Joint Genome Institute"/>
            <consortium name="Mycorrhizal Genomics Consortium"/>
            <person name="Kohler A."/>
            <person name="Kuo A."/>
            <person name="Nagy L.G."/>
            <person name="Floudas D."/>
            <person name="Copeland A."/>
            <person name="Barry K.W."/>
            <person name="Cichocki N."/>
            <person name="Veneault-Fourrey C."/>
            <person name="LaButti K."/>
            <person name="Lindquist E.A."/>
            <person name="Lipzen A."/>
            <person name="Lundell T."/>
            <person name="Morin E."/>
            <person name="Murat C."/>
            <person name="Riley R."/>
            <person name="Ohm R."/>
            <person name="Sun H."/>
            <person name="Tunlid A."/>
            <person name="Henrissat B."/>
            <person name="Grigoriev I.V."/>
            <person name="Hibbett D.S."/>
            <person name="Martin F."/>
        </authorList>
    </citation>
    <scope>NUCLEOTIDE SEQUENCE [LARGE SCALE GENOMIC DNA]</scope>
    <source>
        <strain evidence="5">UH-Slu-Lm8-n1</strain>
    </source>
</reference>
<dbReference type="Pfam" id="PF20209">
    <property type="entry name" value="DUF6570"/>
    <property type="match status" value="1"/>
</dbReference>
<accession>A0A0D0AMP7</accession>
<evidence type="ECO:0000256" key="1">
    <source>
        <dbReference type="SAM" id="MobiDB-lite"/>
    </source>
</evidence>
<evidence type="ECO:0000259" key="2">
    <source>
        <dbReference type="Pfam" id="PF14214"/>
    </source>
</evidence>
<keyword evidence="5" id="KW-1185">Reference proteome</keyword>
<gene>
    <name evidence="4" type="ORF">CY34DRAFT_41519</name>
</gene>
<evidence type="ECO:0000313" key="4">
    <source>
        <dbReference type="EMBL" id="KIK33323.1"/>
    </source>
</evidence>
<dbReference type="Proteomes" id="UP000054485">
    <property type="component" value="Unassembled WGS sequence"/>
</dbReference>
<evidence type="ECO:0008006" key="6">
    <source>
        <dbReference type="Google" id="ProtNLM"/>
    </source>
</evidence>
<dbReference type="HOGENOM" id="CLU_001248_6_1_1"/>
<dbReference type="OrthoDB" id="2680590at2759"/>
<dbReference type="InParanoid" id="A0A0D0AMP7"/>
<feature type="compositionally biased region" description="Polar residues" evidence="1">
    <location>
        <begin position="968"/>
        <end position="981"/>
    </location>
</feature>
<dbReference type="InterPro" id="IPR046700">
    <property type="entry name" value="DUF6570"/>
</dbReference>
<dbReference type="InterPro" id="IPR025476">
    <property type="entry name" value="Helitron_helicase-like"/>
</dbReference>